<dbReference type="EC" id="6.3.5.4" evidence="2"/>
<accession>A0AB38TEX9</accession>
<comment type="pathway">
    <text evidence="1">Amino-acid biosynthesis; L-asparagine biosynthesis; L-asparagine from L-aspartate (L-Gln route): step 1/1.</text>
</comment>
<dbReference type="Proteomes" id="UP001060070">
    <property type="component" value="Chromosome"/>
</dbReference>
<dbReference type="Gene3D" id="3.60.20.10">
    <property type="entry name" value="Glutamine Phosphoribosylpyrophosphate, subunit 1, domain 1"/>
    <property type="match status" value="1"/>
</dbReference>
<protein>
    <recommendedName>
        <fullName evidence="2">asparagine synthase (glutamine-hydrolyzing)</fullName>
        <ecNumber evidence="2">6.3.5.4</ecNumber>
    </recommendedName>
</protein>
<evidence type="ECO:0000259" key="4">
    <source>
        <dbReference type="PROSITE" id="PS51278"/>
    </source>
</evidence>
<evidence type="ECO:0000313" key="6">
    <source>
        <dbReference type="Proteomes" id="UP001060070"/>
    </source>
</evidence>
<dbReference type="SUPFAM" id="SSF56235">
    <property type="entry name" value="N-terminal nucleophile aminohydrolases (Ntn hydrolases)"/>
    <property type="match status" value="1"/>
</dbReference>
<dbReference type="PANTHER" id="PTHR43284">
    <property type="entry name" value="ASPARAGINE SYNTHETASE (GLUTAMINE-HYDROLYZING)"/>
    <property type="match status" value="1"/>
</dbReference>
<proteinExistence type="predicted"/>
<dbReference type="InterPro" id="IPR017932">
    <property type="entry name" value="GATase_2_dom"/>
</dbReference>
<keyword evidence="6" id="KW-1185">Reference proteome</keyword>
<dbReference type="RefSeq" id="WP_196815419.1">
    <property type="nucleotide sequence ID" value="NZ_CP088147.1"/>
</dbReference>
<comment type="catalytic activity">
    <reaction evidence="3">
        <text>L-aspartate + L-glutamine + ATP + H2O = L-asparagine + L-glutamate + AMP + diphosphate + H(+)</text>
        <dbReference type="Rhea" id="RHEA:12228"/>
        <dbReference type="ChEBI" id="CHEBI:15377"/>
        <dbReference type="ChEBI" id="CHEBI:15378"/>
        <dbReference type="ChEBI" id="CHEBI:29985"/>
        <dbReference type="ChEBI" id="CHEBI:29991"/>
        <dbReference type="ChEBI" id="CHEBI:30616"/>
        <dbReference type="ChEBI" id="CHEBI:33019"/>
        <dbReference type="ChEBI" id="CHEBI:58048"/>
        <dbReference type="ChEBI" id="CHEBI:58359"/>
        <dbReference type="ChEBI" id="CHEBI:456215"/>
        <dbReference type="EC" id="6.3.5.4"/>
    </reaction>
</comment>
<gene>
    <name evidence="5" type="ORF">LRP29_06425</name>
</gene>
<sequence length="90" mass="10098">MTATIANHGPDDEGTWIGGPAALGHHRLAIIDIQGGRQPRMLQEDGRPDLVLVYTGETYNYRELRQQLAGLVHRMNTNSDTEVVLHRPRE</sequence>
<evidence type="ECO:0000256" key="1">
    <source>
        <dbReference type="ARBA" id="ARBA00005187"/>
    </source>
</evidence>
<dbReference type="GO" id="GO:0004066">
    <property type="term" value="F:asparagine synthase (glutamine-hydrolyzing) activity"/>
    <property type="evidence" value="ECO:0007669"/>
    <property type="project" value="UniProtKB-EC"/>
</dbReference>
<evidence type="ECO:0000256" key="3">
    <source>
        <dbReference type="ARBA" id="ARBA00048741"/>
    </source>
</evidence>
<evidence type="ECO:0000256" key="2">
    <source>
        <dbReference type="ARBA" id="ARBA00012737"/>
    </source>
</evidence>
<dbReference type="Pfam" id="PF13522">
    <property type="entry name" value="GATase_6"/>
    <property type="match status" value="1"/>
</dbReference>
<dbReference type="InterPro" id="IPR029055">
    <property type="entry name" value="Ntn_hydrolases_N"/>
</dbReference>
<dbReference type="EMBL" id="CP088147">
    <property type="protein sequence ID" value="UTU53067.1"/>
    <property type="molecule type" value="Genomic_DNA"/>
</dbReference>
<dbReference type="InterPro" id="IPR051786">
    <property type="entry name" value="ASN_synthetase/amidase"/>
</dbReference>
<dbReference type="PROSITE" id="PS51278">
    <property type="entry name" value="GATASE_TYPE_2"/>
    <property type="match status" value="1"/>
</dbReference>
<feature type="domain" description="Glutamine amidotransferase type-2" evidence="4">
    <location>
        <begin position="1"/>
        <end position="90"/>
    </location>
</feature>
<dbReference type="AlphaFoldDB" id="A0AB38TEX9"/>
<name>A0AB38TEX9_9HYPH</name>
<dbReference type="GO" id="GO:0005829">
    <property type="term" value="C:cytosol"/>
    <property type="evidence" value="ECO:0007669"/>
    <property type="project" value="TreeGrafter"/>
</dbReference>
<dbReference type="PANTHER" id="PTHR43284:SF1">
    <property type="entry name" value="ASPARAGINE SYNTHETASE"/>
    <property type="match status" value="1"/>
</dbReference>
<reference evidence="5 6" key="1">
    <citation type="journal article" date="2022" name="Microbiol. Resour. Announc.">
        <title>Complete Genome Sequence of Mesorhizobium ciceri Strain R30, a Rhizobium Used as a Commercial Inoculant for Chickpea in Argentina.</title>
        <authorList>
            <person name="Foresto E."/>
            <person name="Revale S."/>
            <person name="Primo E."/>
            <person name="Nievas F."/>
            <person name="Carezzano E."/>
            <person name="Puente M."/>
            <person name="Alzari P."/>
            <person name="Mart M."/>
            <person name="Ben-Assaya M."/>
            <person name="Mornico D."/>
            <person name="Santoro M."/>
            <person name="Mart F."/>
            <person name="Giordano W."/>
            <person name="Bogino P."/>
        </authorList>
    </citation>
    <scope>NUCLEOTIDE SEQUENCE [LARGE SCALE GENOMIC DNA]</scope>
    <source>
        <strain evidence="5 6">R30</strain>
    </source>
</reference>
<organism evidence="5 6">
    <name type="scientific">Mesorhizobium ciceri</name>
    <dbReference type="NCBI Taxonomy" id="39645"/>
    <lineage>
        <taxon>Bacteria</taxon>
        <taxon>Pseudomonadati</taxon>
        <taxon>Pseudomonadota</taxon>
        <taxon>Alphaproteobacteria</taxon>
        <taxon>Hyphomicrobiales</taxon>
        <taxon>Phyllobacteriaceae</taxon>
        <taxon>Mesorhizobium</taxon>
    </lineage>
</organism>
<evidence type="ECO:0000313" key="5">
    <source>
        <dbReference type="EMBL" id="UTU53067.1"/>
    </source>
</evidence>